<dbReference type="STRING" id="1754192.A0A1Y1WT93"/>
<reference evidence="5 6" key="2">
    <citation type="submission" date="2016-08" db="EMBL/GenBank/DDBJ databases">
        <title>Pervasive Adenine N6-methylation of Active Genes in Fungi.</title>
        <authorList>
            <consortium name="DOE Joint Genome Institute"/>
            <person name="Mondo S.J."/>
            <person name="Dannebaum R.O."/>
            <person name="Kuo R.C."/>
            <person name="Labutti K."/>
            <person name="Haridas S."/>
            <person name="Kuo A."/>
            <person name="Salamov A."/>
            <person name="Ahrendt S.R."/>
            <person name="Lipzen A."/>
            <person name="Sullivan W."/>
            <person name="Andreopoulos W.B."/>
            <person name="Clum A."/>
            <person name="Lindquist E."/>
            <person name="Daum C."/>
            <person name="Ramamoorthy G.K."/>
            <person name="Gryganskyi A."/>
            <person name="Culley D."/>
            <person name="Magnuson J.K."/>
            <person name="James T.Y."/>
            <person name="O'Malley M.A."/>
            <person name="Stajich J.E."/>
            <person name="Spatafora J.W."/>
            <person name="Visel A."/>
            <person name="Grigoriev I.V."/>
        </authorList>
    </citation>
    <scope>NUCLEOTIDE SEQUENCE [LARGE SCALE GENOMIC DNA]</scope>
    <source>
        <strain evidence="5 6">S4</strain>
    </source>
</reference>
<evidence type="ECO:0000313" key="5">
    <source>
        <dbReference type="EMBL" id="ORX76770.1"/>
    </source>
</evidence>
<dbReference type="GO" id="GO:0044550">
    <property type="term" value="P:secondary metabolite biosynthetic process"/>
    <property type="evidence" value="ECO:0007669"/>
    <property type="project" value="TreeGrafter"/>
</dbReference>
<evidence type="ECO:0000256" key="1">
    <source>
        <dbReference type="ARBA" id="ARBA00022450"/>
    </source>
</evidence>
<evidence type="ECO:0000256" key="3">
    <source>
        <dbReference type="ARBA" id="ARBA00022598"/>
    </source>
</evidence>
<name>A0A1Y1WT93_9FUNG</name>
<sequence>MTIEHKNKTVDLLNENEQIMKEFPLTSQQLSIYVNSIKNSNDISNNLSISLNLKENINIDKLKKGFIELFNNQEILKSKFIEREKNGKTEVVGLIDNDCILEFENYTYENFNSFVKPFNLNKAPLIRVGFINNEKLLIDIHNIISDEFSFSIIERELNNFYYINDINYLDSQFSDYAIQLNNEKNQENFEKQKSFYIKMFKENYEILNIPKKDIKNVKENNNNNINNNNNNIQTSKKIIDKATTSSINKYIKSHNINKITFFVTVYGFIMSKYSGQDKVYTSLNLNRNNNNDLNNMIGLFNNIQPILLNYDNRKEKFLNIIQKNMENISNILDNKNISFETLSKMLKLKNINNNFVYISKITSNEEIINKNNLSIFSNEKSENEVILSNNQNNNKTKFDITFYVIEKDNNYIVKLKYNENIYDSKMINNIMNSFLEVIENYENFDKNIEDIEYISKEDKEKIIYKFNDNDFHFDCNQLCHVEFSKISKQFKDKDAIICNDNVISFGELDEMTNSLAHYLRSQNIGKKDIIPIITERSNYFVIAVIAVMKSGATYLPIDPEFPKDRIEYMLNEVNAKLILKYISNPKIDNKLESESFKNIMIYPLENHNYKENIHDINNINEGSDICYVLFTSGTTGKPKGTLITHYNMSNFCIYSQNFNKTEDIYGKDFDNALAFSKFTFDMSLIEIFYPLLRGSRVIISNEEEFTDPKLLSKLIKKYDIKYICSVPSRIENYMKDLDFKESIKNVKWLGFGGEKLDYKTIENIQNNSDVTNIINYYGPTEGTVCCTLKLFESRRNKNNGNENENENGSNQNRCITIGKPLCNYKIYILDKCLKPVPIDVVGEICIGGYGVGKGYLHREELTNEKFVDCPYYSIDGIPSKMYRTGDLGKWTNDGEVICLGREDFQVKIHGQRIELGEIENTIKSMNEIENAIVIDFTNETTSNKYLVCYFITEKDIDGKNIRNYLNDKLPLYMIPNYFIKIEKIPLTSNGKLDRKALPEPNPNDQFKEKYIAPETEIEKTICKIYSKLFNVKENEIGRMSNFYELGGDSFNAINTVVEINKTINISLNIKDILNNLTVKDLASLIQSKLNKNEKMDTTTNISIKKNNCTEFTITSLLSGLPYNYNTFDLEFYKKFSCNMFQGYRIKNGNELDVEKLTKAFIKIIERHEILRCNFIEKTPSTTTVTTTTTSNDNNDNNKKHKKGFFEKMVHAITKLLKNQKKPKSSSSSSSTLSLYNKYIYNNVYCKVKNIEDIKLEIEQYTIENFLDFVRPFDISKDLMIRVGLIDKSVLMIDIDHRIADGYSLEIIIRDLNKIYNNEILEEVPIKYSDYAIHYDNQLRNNSITNQLNYYKNMFNATFQPVTLDKSITDHTPKFVEINKLKVLRATTDKETHSIINKICREYGVSKTAIFITIYCLILSIYSDEENVFMTIVGSNRSNSLTDNLVGLLLRYIPILVKIEKEISLIDLIKKVMDILLTTFEHYNIPYSLLKEELNLPSHNILFKFDPYGMSYFDDNKEFDQYLGAIDIFKHYKRLDLIRKSMLKIKQANSGVNDFFTYNNTPEISLFVAETKENYNILLTYIADLYNEKMMNEVLNNLLNVLKNENYYKSNINTIINDYHLKKYYNENEN</sequence>
<dbReference type="PROSITE" id="PS00455">
    <property type="entry name" value="AMP_BINDING"/>
    <property type="match status" value="1"/>
</dbReference>
<dbReference type="Pfam" id="PF13193">
    <property type="entry name" value="AMP-binding_C"/>
    <property type="match status" value="1"/>
</dbReference>
<gene>
    <name evidence="5" type="ORF">BCR32DRAFT_271076</name>
</gene>
<protein>
    <submittedName>
        <fullName evidence="5">Acetyl-CoA synthetase-like protein</fullName>
    </submittedName>
</protein>
<keyword evidence="1" id="KW-0596">Phosphopantetheine</keyword>
<dbReference type="InterPro" id="IPR000873">
    <property type="entry name" value="AMP-dep_synth/lig_dom"/>
</dbReference>
<keyword evidence="3" id="KW-0436">Ligase</keyword>
<dbReference type="InterPro" id="IPR025110">
    <property type="entry name" value="AMP-bd_C"/>
</dbReference>
<feature type="domain" description="Carrier" evidence="4">
    <location>
        <begin position="1012"/>
        <end position="1089"/>
    </location>
</feature>
<dbReference type="Pfam" id="PF00668">
    <property type="entry name" value="Condensation"/>
    <property type="match status" value="2"/>
</dbReference>
<dbReference type="FunFam" id="3.40.50.980:FF:000001">
    <property type="entry name" value="Non-ribosomal peptide synthetase"/>
    <property type="match status" value="1"/>
</dbReference>
<dbReference type="Gene3D" id="3.30.559.30">
    <property type="entry name" value="Nonribosomal peptide synthetase, condensation domain"/>
    <property type="match status" value="2"/>
</dbReference>
<dbReference type="InterPro" id="IPR010071">
    <property type="entry name" value="AA_adenyl_dom"/>
</dbReference>
<dbReference type="NCBIfam" id="TIGR01733">
    <property type="entry name" value="AA-adenyl-dom"/>
    <property type="match status" value="1"/>
</dbReference>
<dbReference type="Gene3D" id="3.40.50.980">
    <property type="match status" value="2"/>
</dbReference>
<dbReference type="InterPro" id="IPR020845">
    <property type="entry name" value="AMP-binding_CS"/>
</dbReference>
<dbReference type="InterPro" id="IPR023213">
    <property type="entry name" value="CAT-like_dom_sf"/>
</dbReference>
<dbReference type="Pfam" id="PF00501">
    <property type="entry name" value="AMP-binding"/>
    <property type="match status" value="1"/>
</dbReference>
<dbReference type="OrthoDB" id="4920779at2759"/>
<reference evidence="5 6" key="1">
    <citation type="submission" date="2016-08" db="EMBL/GenBank/DDBJ databases">
        <title>A Parts List for Fungal Cellulosomes Revealed by Comparative Genomics.</title>
        <authorList>
            <consortium name="DOE Joint Genome Institute"/>
            <person name="Haitjema C.H."/>
            <person name="Gilmore S.P."/>
            <person name="Henske J.K."/>
            <person name="Solomon K.V."/>
            <person name="De Groot R."/>
            <person name="Kuo A."/>
            <person name="Mondo S.J."/>
            <person name="Salamov A.A."/>
            <person name="Labutti K."/>
            <person name="Zhao Z."/>
            <person name="Chiniquy J."/>
            <person name="Barry K."/>
            <person name="Brewer H.M."/>
            <person name="Purvine S.O."/>
            <person name="Wright A.T."/>
            <person name="Boxma B."/>
            <person name="Van Alen T."/>
            <person name="Hackstein J.H."/>
            <person name="Baker S.E."/>
            <person name="Grigoriev I.V."/>
            <person name="O'Malley M.A."/>
        </authorList>
    </citation>
    <scope>NUCLEOTIDE SEQUENCE [LARGE SCALE GENOMIC DNA]</scope>
    <source>
        <strain evidence="5 6">S4</strain>
    </source>
</reference>
<dbReference type="Pfam" id="PF00550">
    <property type="entry name" value="PP-binding"/>
    <property type="match status" value="1"/>
</dbReference>
<keyword evidence="6" id="KW-1185">Reference proteome</keyword>
<dbReference type="EMBL" id="MCFG01000279">
    <property type="protein sequence ID" value="ORX76770.1"/>
    <property type="molecule type" value="Genomic_DNA"/>
</dbReference>
<dbReference type="Proteomes" id="UP000193944">
    <property type="component" value="Unassembled WGS sequence"/>
</dbReference>
<dbReference type="PANTHER" id="PTHR45527:SF1">
    <property type="entry name" value="FATTY ACID SYNTHASE"/>
    <property type="match status" value="1"/>
</dbReference>
<comment type="caution">
    <text evidence="5">The sequence shown here is derived from an EMBL/GenBank/DDBJ whole genome shotgun (WGS) entry which is preliminary data.</text>
</comment>
<evidence type="ECO:0000259" key="4">
    <source>
        <dbReference type="PROSITE" id="PS50075"/>
    </source>
</evidence>
<dbReference type="InterPro" id="IPR045851">
    <property type="entry name" value="AMP-bd_C_sf"/>
</dbReference>
<dbReference type="Gene3D" id="3.30.559.10">
    <property type="entry name" value="Chloramphenicol acetyltransferase-like domain"/>
    <property type="match status" value="2"/>
</dbReference>
<dbReference type="InterPro" id="IPR001242">
    <property type="entry name" value="Condensation_dom"/>
</dbReference>
<dbReference type="CDD" id="cd05930">
    <property type="entry name" value="A_NRPS"/>
    <property type="match status" value="1"/>
</dbReference>
<keyword evidence="2" id="KW-0597">Phosphoprotein</keyword>
<dbReference type="SUPFAM" id="SSF47336">
    <property type="entry name" value="ACP-like"/>
    <property type="match status" value="1"/>
</dbReference>
<dbReference type="GO" id="GO:0016874">
    <property type="term" value="F:ligase activity"/>
    <property type="evidence" value="ECO:0007669"/>
    <property type="project" value="UniProtKB-KW"/>
</dbReference>
<proteinExistence type="predicted"/>
<evidence type="ECO:0000313" key="6">
    <source>
        <dbReference type="Proteomes" id="UP000193944"/>
    </source>
</evidence>
<dbReference type="PROSITE" id="PS50075">
    <property type="entry name" value="CARRIER"/>
    <property type="match status" value="1"/>
</dbReference>
<dbReference type="SUPFAM" id="SSF52777">
    <property type="entry name" value="CoA-dependent acyltransferases"/>
    <property type="match status" value="4"/>
</dbReference>
<dbReference type="InterPro" id="IPR036736">
    <property type="entry name" value="ACP-like_sf"/>
</dbReference>
<organism evidence="5 6">
    <name type="scientific">Anaeromyces robustus</name>
    <dbReference type="NCBI Taxonomy" id="1754192"/>
    <lineage>
        <taxon>Eukaryota</taxon>
        <taxon>Fungi</taxon>
        <taxon>Fungi incertae sedis</taxon>
        <taxon>Chytridiomycota</taxon>
        <taxon>Chytridiomycota incertae sedis</taxon>
        <taxon>Neocallimastigomycetes</taxon>
        <taxon>Neocallimastigales</taxon>
        <taxon>Neocallimastigaceae</taxon>
        <taxon>Anaeromyces</taxon>
    </lineage>
</organism>
<dbReference type="Gene3D" id="3.30.300.30">
    <property type="match status" value="1"/>
</dbReference>
<evidence type="ECO:0000256" key="2">
    <source>
        <dbReference type="ARBA" id="ARBA00022553"/>
    </source>
</evidence>
<accession>A0A1Y1WT93</accession>
<dbReference type="PANTHER" id="PTHR45527">
    <property type="entry name" value="NONRIBOSOMAL PEPTIDE SYNTHETASE"/>
    <property type="match status" value="1"/>
</dbReference>
<dbReference type="InterPro" id="IPR009081">
    <property type="entry name" value="PP-bd_ACP"/>
</dbReference>
<dbReference type="GO" id="GO:0005737">
    <property type="term" value="C:cytoplasm"/>
    <property type="evidence" value="ECO:0007669"/>
    <property type="project" value="TreeGrafter"/>
</dbReference>
<dbReference type="GO" id="GO:0043041">
    <property type="term" value="P:amino acid activation for nonribosomal peptide biosynthetic process"/>
    <property type="evidence" value="ECO:0007669"/>
    <property type="project" value="TreeGrafter"/>
</dbReference>
<dbReference type="Gene3D" id="2.30.38.10">
    <property type="entry name" value="Luciferase, Domain 3"/>
    <property type="match status" value="1"/>
</dbReference>
<dbReference type="GO" id="GO:0031177">
    <property type="term" value="F:phosphopantetheine binding"/>
    <property type="evidence" value="ECO:0007669"/>
    <property type="project" value="TreeGrafter"/>
</dbReference>
<dbReference type="Gene3D" id="1.10.1200.10">
    <property type="entry name" value="ACP-like"/>
    <property type="match status" value="1"/>
</dbReference>
<dbReference type="SUPFAM" id="SSF56801">
    <property type="entry name" value="Acetyl-CoA synthetase-like"/>
    <property type="match status" value="1"/>
</dbReference>